<gene>
    <name evidence="1" type="ORF">UV59_C0012G0043</name>
</gene>
<dbReference type="PATRIC" id="fig|1618436.3.peg.679"/>
<dbReference type="AlphaFoldDB" id="A0A0G1CGJ9"/>
<dbReference type="EMBL" id="LCFB01000012">
    <property type="protein sequence ID" value="KKS84950.1"/>
    <property type="molecule type" value="Genomic_DNA"/>
</dbReference>
<sequence length="501" mass="57030">MHEAPQFSHLDLNHKLLTDSEPGQVHYTTLQTKLATHPNTLTLMENTLERLTHELGGSHSSVPQNLTDKPRFIGTPLQKTEILDYHAVILTNEQALQENRSGIFVLPGVTSPATQYIGEIKYFLQQEPQSKLNVAVTAALSSSVSIDTMNARLPSREVRGVEQGIFIAEIARRYNLNTVFLVCQSLAGVESAYVARGFQIGAELQSIDNKIKIGGLILSQPGGQYDHTAGDIARFLSRVPRFLSGVDEARQLFPSKDDIIQVQNSLQFLAQKNFLTQEEIIKRQQLEQYLAHMQENQELSPLQYLSAEQQRQLAAIDQRLAGPSTSKKEHARFKKRRLGFLNTVIAEIFQGADIRKPSLVETVKLQKNTISAITPDIFFTLPENIRKLINYPVAFYYGFDDVWFPSDLAYLRQRQWEVKMWRRHRKDISEWLHKKKRKDFVIRESNYLPQAPLVIRADASISHIAAATDAPYYGEHILGLIRKMDNFTPDESGQVEIQLHY</sequence>
<proteinExistence type="predicted"/>
<name>A0A0G1CGJ9_9BACT</name>
<accession>A0A0G1CGJ9</accession>
<protein>
    <submittedName>
        <fullName evidence="1">Uncharacterized protein</fullName>
    </submittedName>
</protein>
<organism evidence="1 2">
    <name type="scientific">Candidatus Gottesmanbacteria bacterium GW2011_GWA1_43_11</name>
    <dbReference type="NCBI Taxonomy" id="1618436"/>
    <lineage>
        <taxon>Bacteria</taxon>
        <taxon>Candidatus Gottesmaniibacteriota</taxon>
    </lineage>
</organism>
<comment type="caution">
    <text evidence="1">The sequence shown here is derived from an EMBL/GenBank/DDBJ whole genome shotgun (WGS) entry which is preliminary data.</text>
</comment>
<evidence type="ECO:0000313" key="2">
    <source>
        <dbReference type="Proteomes" id="UP000034543"/>
    </source>
</evidence>
<evidence type="ECO:0000313" key="1">
    <source>
        <dbReference type="EMBL" id="KKS84950.1"/>
    </source>
</evidence>
<reference evidence="1 2" key="1">
    <citation type="journal article" date="2015" name="Nature">
        <title>rRNA introns, odd ribosomes, and small enigmatic genomes across a large radiation of phyla.</title>
        <authorList>
            <person name="Brown C.T."/>
            <person name="Hug L.A."/>
            <person name="Thomas B.C."/>
            <person name="Sharon I."/>
            <person name="Castelle C.J."/>
            <person name="Singh A."/>
            <person name="Wilkins M.J."/>
            <person name="Williams K.H."/>
            <person name="Banfield J.F."/>
        </authorList>
    </citation>
    <scope>NUCLEOTIDE SEQUENCE [LARGE SCALE GENOMIC DNA]</scope>
</reference>
<dbReference type="Proteomes" id="UP000034543">
    <property type="component" value="Unassembled WGS sequence"/>
</dbReference>
<dbReference type="STRING" id="1618436.UV59_C0012G0043"/>